<gene>
    <name evidence="3" type="ORF">NOR_03876</name>
</gene>
<feature type="region of interest" description="Disordered" evidence="2">
    <location>
        <begin position="728"/>
        <end position="822"/>
    </location>
</feature>
<feature type="compositionally biased region" description="Low complexity" evidence="2">
    <location>
        <begin position="530"/>
        <end position="545"/>
    </location>
</feature>
<evidence type="ECO:0000313" key="3">
    <source>
        <dbReference type="EMBL" id="OAA44148.1"/>
    </source>
</evidence>
<protein>
    <submittedName>
        <fullName evidence="3">Uncharacterized protein</fullName>
    </submittedName>
</protein>
<feature type="region of interest" description="Disordered" evidence="2">
    <location>
        <begin position="428"/>
        <end position="555"/>
    </location>
</feature>
<dbReference type="Proteomes" id="UP000243498">
    <property type="component" value="Unassembled WGS sequence"/>
</dbReference>
<accession>A0A162JGU7</accession>
<feature type="region of interest" description="Disordered" evidence="2">
    <location>
        <begin position="577"/>
        <end position="622"/>
    </location>
</feature>
<evidence type="ECO:0000256" key="1">
    <source>
        <dbReference type="SAM" id="Coils"/>
    </source>
</evidence>
<sequence>MSTKNHAGPPHFDICFRATYGVLRCLPRPCQQQLQPNQRPEHFFNVRPDPDIPSCGSDSFSTLDRGDGESTIRPAARPHLTTPALGVAGGETMASRPRTATPDLVIRPRESRRDTSSVLHCCCGIDECVLLRRNCSVLDSVEKDVRTAAQLGQALLARHEAYVADAERERVELNARIDRLEMDKRELEAENESKINQNRDLLEQLEALNNTLTDSDAKIKSLESSLLSSHQAVRFLEASADRAADAERHIAILEDEQVKLLNDIRNTKEDARSHAQRFNQAQRGILDMQDQLDRLEEEARQERQRHAEAMERMERQREIEKQLDTAAGRLKGAAATKSLQQHKDGGKIVGHFVRDLLQDNANLQLGMAELREMLISSNDEIQSLREQLMHHQPVPLDSPSRASTLRAELEPLLEAPAVSQELHIHHHYHAPQKHESRKSKKKRQGLLPGIFTPPSASAPSSPRNSDHWERLTPSPTAPALLCRVSEDITTPTISKTTKAWGGNSQPASEFSSSLPSSPQRQPSRVFDPVFSDSDQPTSPTTSFDPMSPTWQAAHSKRPSVSSTVSFHSLASSLIDSVPDTPACGPASCPHHPKGTIEEEDEEGKDQDEDEPSLPPLTIPTQTPALKVETATPAEHSSLVEDSICYPGEMMPRPRLHRVLSHESIMSLTGGLDIHTLKSRPSQMTLRPLGSVEAIVTGVVARPTLSKSTAKHSDTTLRDHFAGLQTPRAAASNSNFASQPCSPATPQGKLGRWVGWRPWGGSSPNPNSSPVPPPDNKGIDKNKEKDKDKDKELHRSPGINQPGAIPGFQQYWSSQKRKGAPAQVIAETIDRDALTEVLQE</sequence>
<dbReference type="OMA" id="KIVGHFV"/>
<keyword evidence="4" id="KW-1185">Reference proteome</keyword>
<feature type="region of interest" description="Disordered" evidence="2">
    <location>
        <begin position="55"/>
        <end position="109"/>
    </location>
</feature>
<keyword evidence="1" id="KW-0175">Coiled coil</keyword>
<feature type="compositionally biased region" description="Basic and acidic residues" evidence="2">
    <location>
        <begin position="776"/>
        <end position="794"/>
    </location>
</feature>
<feature type="compositionally biased region" description="Basic residues" evidence="2">
    <location>
        <begin position="428"/>
        <end position="444"/>
    </location>
</feature>
<dbReference type="EMBL" id="AZHC01000010">
    <property type="protein sequence ID" value="OAA44148.1"/>
    <property type="molecule type" value="Genomic_DNA"/>
</dbReference>
<reference evidence="3 4" key="1">
    <citation type="journal article" date="2016" name="Genome Biol. Evol.">
        <title>Divergent and convergent evolution of fungal pathogenicity.</title>
        <authorList>
            <person name="Shang Y."/>
            <person name="Xiao G."/>
            <person name="Zheng P."/>
            <person name="Cen K."/>
            <person name="Zhan S."/>
            <person name="Wang C."/>
        </authorList>
    </citation>
    <scope>NUCLEOTIDE SEQUENCE [LARGE SCALE GENOMIC DNA]</scope>
    <source>
        <strain evidence="3 4">RCEF 4871</strain>
    </source>
</reference>
<feature type="compositionally biased region" description="Acidic residues" evidence="2">
    <location>
        <begin position="597"/>
        <end position="611"/>
    </location>
</feature>
<feature type="coiled-coil region" evidence="1">
    <location>
        <begin position="156"/>
        <end position="323"/>
    </location>
</feature>
<feature type="compositionally biased region" description="Polar residues" evidence="2">
    <location>
        <begin position="730"/>
        <end position="744"/>
    </location>
</feature>
<dbReference type="STRING" id="1081105.A0A162JGU7"/>
<name>A0A162JGU7_METRR</name>
<feature type="compositionally biased region" description="Low complexity" evidence="2">
    <location>
        <begin position="504"/>
        <end position="523"/>
    </location>
</feature>
<proteinExistence type="predicted"/>
<feature type="coiled-coil region" evidence="1">
    <location>
        <begin position="353"/>
        <end position="387"/>
    </location>
</feature>
<dbReference type="AlphaFoldDB" id="A0A162JGU7"/>
<evidence type="ECO:0000256" key="2">
    <source>
        <dbReference type="SAM" id="MobiDB-lite"/>
    </source>
</evidence>
<comment type="caution">
    <text evidence="3">The sequence shown here is derived from an EMBL/GenBank/DDBJ whole genome shotgun (WGS) entry which is preliminary data.</text>
</comment>
<dbReference type="OrthoDB" id="4088568at2759"/>
<feature type="compositionally biased region" description="Polar residues" evidence="2">
    <location>
        <begin position="487"/>
        <end position="497"/>
    </location>
</feature>
<feature type="compositionally biased region" description="Low complexity" evidence="2">
    <location>
        <begin position="453"/>
        <end position="462"/>
    </location>
</feature>
<organism evidence="3 4">
    <name type="scientific">Metarhizium rileyi (strain RCEF 4871)</name>
    <name type="common">Nomuraea rileyi</name>
    <dbReference type="NCBI Taxonomy" id="1649241"/>
    <lineage>
        <taxon>Eukaryota</taxon>
        <taxon>Fungi</taxon>
        <taxon>Dikarya</taxon>
        <taxon>Ascomycota</taxon>
        <taxon>Pezizomycotina</taxon>
        <taxon>Sordariomycetes</taxon>
        <taxon>Hypocreomycetidae</taxon>
        <taxon>Hypocreales</taxon>
        <taxon>Clavicipitaceae</taxon>
        <taxon>Metarhizium</taxon>
    </lineage>
</organism>
<evidence type="ECO:0000313" key="4">
    <source>
        <dbReference type="Proteomes" id="UP000243498"/>
    </source>
</evidence>